<dbReference type="AlphaFoldDB" id="A0A2P2NHI1"/>
<protein>
    <submittedName>
        <fullName evidence="1">Uncharacterized protein</fullName>
    </submittedName>
</protein>
<evidence type="ECO:0000313" key="1">
    <source>
        <dbReference type="EMBL" id="MBX41955.1"/>
    </source>
</evidence>
<sequence>MRFHSAEQNLRMFLRFSRT</sequence>
<dbReference type="EMBL" id="GGEC01061471">
    <property type="protein sequence ID" value="MBX41955.1"/>
    <property type="molecule type" value="Transcribed_RNA"/>
</dbReference>
<reference evidence="1" key="1">
    <citation type="submission" date="2018-02" db="EMBL/GenBank/DDBJ databases">
        <title>Rhizophora mucronata_Transcriptome.</title>
        <authorList>
            <person name="Meera S.P."/>
            <person name="Sreeshan A."/>
            <person name="Augustine A."/>
        </authorList>
    </citation>
    <scope>NUCLEOTIDE SEQUENCE</scope>
    <source>
        <tissue evidence="1">Leaf</tissue>
    </source>
</reference>
<organism evidence="1">
    <name type="scientific">Rhizophora mucronata</name>
    <name type="common">Asiatic mangrove</name>
    <dbReference type="NCBI Taxonomy" id="61149"/>
    <lineage>
        <taxon>Eukaryota</taxon>
        <taxon>Viridiplantae</taxon>
        <taxon>Streptophyta</taxon>
        <taxon>Embryophyta</taxon>
        <taxon>Tracheophyta</taxon>
        <taxon>Spermatophyta</taxon>
        <taxon>Magnoliopsida</taxon>
        <taxon>eudicotyledons</taxon>
        <taxon>Gunneridae</taxon>
        <taxon>Pentapetalae</taxon>
        <taxon>rosids</taxon>
        <taxon>fabids</taxon>
        <taxon>Malpighiales</taxon>
        <taxon>Rhizophoraceae</taxon>
        <taxon>Rhizophora</taxon>
    </lineage>
</organism>
<name>A0A2P2NHI1_RHIMU</name>
<accession>A0A2P2NHI1</accession>
<proteinExistence type="predicted"/>